<dbReference type="SUPFAM" id="SSF52540">
    <property type="entry name" value="P-loop containing nucleoside triphosphate hydrolases"/>
    <property type="match status" value="1"/>
</dbReference>
<evidence type="ECO:0000259" key="3">
    <source>
        <dbReference type="Pfam" id="PF07693"/>
    </source>
</evidence>
<comment type="caution">
    <text evidence="4">The sequence shown here is derived from an EMBL/GenBank/DDBJ whole genome shotgun (WGS) entry which is preliminary data.</text>
</comment>
<name>A0A939EBE4_9HYPH</name>
<proteinExistence type="predicted"/>
<dbReference type="AlphaFoldDB" id="A0A939EBE4"/>
<sequence length="1197" mass="132351">MATAPGDFDRDRLEAWLRRQPAEISAAIAARVALRAVAVLMEASAENLPKRSDALLAGLRLSAISWLWASGSRYDENLLAAAEFARDHVASLAQNHKLTPGENSALQAANQAKDTIASTSGIDAANLATEAAVMAFAAENDSGKSSFASAAALSDDRDQVDRGLDASGLVVQPLWPEHQISGAFSGSWDSLKSALHARNEDWDDWIDWYEDRIYGRSPLEETLEIARLTLPEAIWKQGPVFANSEIRHLHDLFQKDGPESVQARMEELRGQFPEAEEPASTTPSMSKGASAPTSSTPNRTAQTVQSAFDAVSEAAEKAGSFVPPSPALPKVWLLQYNEGDRVSTWVEEAVPGSVVRWKTGKSLPKDLQAGDPVIYWRTTDAGGVVGTGHIQSRETEMEGGIRRLPTEVHEFFEDDPIPRREAIEAAGIERKNWRGAILDLPSDQAIRLNDLIRSRGRLPVLPDTAPPPEPNRGDTGQGASQSGQGTGTGHDEVDSETRFSPDDAETERDDLGRGILAIALARRLHLIWCRLNDAMWREPDKNDGPAADPPHDATGWTGVHEDEITATGQQDDVFFDRSRQSTRAGFVLHLDAPWGGGKTTFANFLARVLNPTGYRHGKTSFLTKRYGDADISTVFLSDPLPRDGTGGTGDGRDWPEDARRPWIVVPFNAWQAQHVKPPWWVFYQTIRKRCFDSVIYEGWAPVEVGSGPAGKPGWVERQLLKLRLWGPEIWWRLWNPKVKTLFLTALASGALFLALTWAGVIDVLGTDDKAKAGFAVSNGFGFLLGGLTGISFLWGVGTLFTESIRPGTDTLAERMSLGAGDPFERFRRHFYRTMERLKRPVLVIVDDLDRCSPAFIVDLVRGMQTLLRSPRVVFVVLGDRDWIERAFEVHHKDMNKVSVGPEQTFGARFVEKAIQMSFILPGLVPERQKDYVRHLLLGAKADRHKDAATDLSSGATQNLRVFFQRAVKENPAPVLDSEALKERVREKAESAMATSPAPETAKEDVARVISNPEAFDAWFKDEYTIHAASDEDVETEISHRLEPLAEHLPANPRQIKRIINAVTMYNAVAFRERGWKPDDARWLQLARWVVVMTEWPRTWRLLASYPALTDLLYAADPGSAFQEMKQDTVRRPELPETESAALEDVERIKSDIKLMALLSGEDARAGEKLDRNAIADLVALTPLHSREVLSESAAVGG</sequence>
<dbReference type="RefSeq" id="WP_207139072.1">
    <property type="nucleotide sequence ID" value="NZ_JAEKJZ010000001.1"/>
</dbReference>
<feature type="transmembrane region" description="Helical" evidence="2">
    <location>
        <begin position="772"/>
        <end position="796"/>
    </location>
</feature>
<dbReference type="InterPro" id="IPR052754">
    <property type="entry name" value="NTPase_KAP_P-loop"/>
</dbReference>
<evidence type="ECO:0000313" key="4">
    <source>
        <dbReference type="EMBL" id="MBN9669517.1"/>
    </source>
</evidence>
<dbReference type="InterPro" id="IPR027417">
    <property type="entry name" value="P-loop_NTPase"/>
</dbReference>
<gene>
    <name evidence="4" type="ORF">JF539_04145</name>
</gene>
<evidence type="ECO:0000256" key="1">
    <source>
        <dbReference type="SAM" id="MobiDB-lite"/>
    </source>
</evidence>
<feature type="region of interest" description="Disordered" evidence="1">
    <location>
        <begin position="457"/>
        <end position="508"/>
    </location>
</feature>
<evidence type="ECO:0000256" key="2">
    <source>
        <dbReference type="SAM" id="Phobius"/>
    </source>
</evidence>
<feature type="compositionally biased region" description="Polar residues" evidence="1">
    <location>
        <begin position="279"/>
        <end position="300"/>
    </location>
</feature>
<feature type="transmembrane region" description="Helical" evidence="2">
    <location>
        <begin position="741"/>
        <end position="760"/>
    </location>
</feature>
<feature type="compositionally biased region" description="Low complexity" evidence="1">
    <location>
        <begin position="473"/>
        <end position="483"/>
    </location>
</feature>
<dbReference type="Pfam" id="PF07693">
    <property type="entry name" value="KAP_NTPase"/>
    <property type="match status" value="1"/>
</dbReference>
<keyword evidence="2" id="KW-1133">Transmembrane helix</keyword>
<dbReference type="PANTHER" id="PTHR22674">
    <property type="entry name" value="NTPASE, KAP FAMILY P-LOOP DOMAIN-CONTAINING 1"/>
    <property type="match status" value="1"/>
</dbReference>
<feature type="region of interest" description="Disordered" evidence="1">
    <location>
        <begin position="273"/>
        <end position="300"/>
    </location>
</feature>
<evidence type="ECO:0000313" key="5">
    <source>
        <dbReference type="Proteomes" id="UP000664096"/>
    </source>
</evidence>
<dbReference type="Proteomes" id="UP000664096">
    <property type="component" value="Unassembled WGS sequence"/>
</dbReference>
<keyword evidence="2" id="KW-0812">Transmembrane</keyword>
<dbReference type="EMBL" id="JAEKJZ010000001">
    <property type="protein sequence ID" value="MBN9669517.1"/>
    <property type="molecule type" value="Genomic_DNA"/>
</dbReference>
<organism evidence="4 5">
    <name type="scientific">Roseibium aggregatum</name>
    <dbReference type="NCBI Taxonomy" id="187304"/>
    <lineage>
        <taxon>Bacteria</taxon>
        <taxon>Pseudomonadati</taxon>
        <taxon>Pseudomonadota</taxon>
        <taxon>Alphaproteobacteria</taxon>
        <taxon>Hyphomicrobiales</taxon>
        <taxon>Stappiaceae</taxon>
        <taxon>Roseibium</taxon>
    </lineage>
</organism>
<feature type="compositionally biased region" description="Basic and acidic residues" evidence="1">
    <location>
        <begin position="489"/>
        <end position="501"/>
    </location>
</feature>
<feature type="domain" description="KAP NTPase" evidence="3">
    <location>
        <begin position="583"/>
        <end position="1066"/>
    </location>
</feature>
<keyword evidence="2" id="KW-0472">Membrane</keyword>
<dbReference type="PANTHER" id="PTHR22674:SF6">
    <property type="entry name" value="NTPASE KAP FAMILY P-LOOP DOMAIN-CONTAINING PROTEIN 1"/>
    <property type="match status" value="1"/>
</dbReference>
<reference evidence="4" key="1">
    <citation type="submission" date="2020-12" db="EMBL/GenBank/DDBJ databases">
        <title>Oil enriched cultivation method for isolating marine PHA-producing bacteria.</title>
        <authorList>
            <person name="Zheng W."/>
            <person name="Yu S."/>
            <person name="Huang Y."/>
        </authorList>
    </citation>
    <scope>NUCLEOTIDE SEQUENCE</scope>
    <source>
        <strain evidence="4">SY-2-12</strain>
    </source>
</reference>
<protein>
    <recommendedName>
        <fullName evidence="3">KAP NTPase domain-containing protein</fullName>
    </recommendedName>
</protein>
<accession>A0A939EBE4</accession>
<dbReference type="InterPro" id="IPR011646">
    <property type="entry name" value="KAP_P-loop"/>
</dbReference>